<feature type="compositionally biased region" description="Pro residues" evidence="1">
    <location>
        <begin position="77"/>
        <end position="86"/>
    </location>
</feature>
<feature type="region of interest" description="Disordered" evidence="1">
    <location>
        <begin position="54"/>
        <end position="136"/>
    </location>
</feature>
<evidence type="ECO:0000256" key="2">
    <source>
        <dbReference type="SAM" id="Phobius"/>
    </source>
</evidence>
<keyword evidence="2" id="KW-1133">Transmembrane helix</keyword>
<dbReference type="InterPro" id="IPR036195">
    <property type="entry name" value="AbfB_ABD_sf"/>
</dbReference>
<feature type="compositionally biased region" description="Low complexity" evidence="1">
    <location>
        <begin position="121"/>
        <end position="130"/>
    </location>
</feature>
<comment type="caution">
    <text evidence="4">The sequence shown here is derived from an EMBL/GenBank/DDBJ whole genome shotgun (WGS) entry which is preliminary data.</text>
</comment>
<evidence type="ECO:0000256" key="1">
    <source>
        <dbReference type="SAM" id="MobiDB-lite"/>
    </source>
</evidence>
<evidence type="ECO:0000259" key="3">
    <source>
        <dbReference type="Pfam" id="PF05270"/>
    </source>
</evidence>
<gene>
    <name evidence="4" type="ORF">AQJ46_15870</name>
</gene>
<evidence type="ECO:0000313" key="4">
    <source>
        <dbReference type="EMBL" id="KUN71117.1"/>
    </source>
</evidence>
<name>A0A101SCL5_9ACTN</name>
<keyword evidence="2" id="KW-0812">Transmembrane</keyword>
<feature type="compositionally biased region" description="Low complexity" evidence="1">
    <location>
        <begin position="105"/>
        <end position="114"/>
    </location>
</feature>
<feature type="domain" description="Alpha-L-arabinofuranosidase B arabinose-binding" evidence="3">
    <location>
        <begin position="138"/>
        <end position="266"/>
    </location>
</feature>
<dbReference type="GO" id="GO:0046556">
    <property type="term" value="F:alpha-L-arabinofuranosidase activity"/>
    <property type="evidence" value="ECO:0007669"/>
    <property type="project" value="InterPro"/>
</dbReference>
<feature type="compositionally biased region" description="Basic and acidic residues" evidence="1">
    <location>
        <begin position="1"/>
        <end position="14"/>
    </location>
</feature>
<organism evidence="4 5">
    <name type="scientific">Streptomyces canus</name>
    <dbReference type="NCBI Taxonomy" id="58343"/>
    <lineage>
        <taxon>Bacteria</taxon>
        <taxon>Bacillati</taxon>
        <taxon>Actinomycetota</taxon>
        <taxon>Actinomycetes</taxon>
        <taxon>Kitasatosporales</taxon>
        <taxon>Streptomycetaceae</taxon>
        <taxon>Streptomyces</taxon>
        <taxon>Streptomyces aurantiacus group</taxon>
    </lineage>
</organism>
<dbReference type="InterPro" id="IPR007934">
    <property type="entry name" value="AbfB_ABD"/>
</dbReference>
<accession>A0A101SCL5</accession>
<dbReference type="Gene3D" id="2.80.10.50">
    <property type="match status" value="1"/>
</dbReference>
<reference evidence="4 5" key="1">
    <citation type="submission" date="2015-10" db="EMBL/GenBank/DDBJ databases">
        <title>Draft genome sequence of Streptomyces canus DSM 40017, type strain for the species Streptomyces canus.</title>
        <authorList>
            <person name="Ruckert C."/>
            <person name="Winkler A."/>
            <person name="Kalinowski J."/>
            <person name="Kampfer P."/>
            <person name="Glaeser S."/>
        </authorList>
    </citation>
    <scope>NUCLEOTIDE SEQUENCE [LARGE SCALE GENOMIC DNA]</scope>
    <source>
        <strain evidence="4 5">DSM 40017</strain>
    </source>
</reference>
<feature type="region of interest" description="Disordered" evidence="1">
    <location>
        <begin position="1"/>
        <end position="25"/>
    </location>
</feature>
<keyword evidence="2" id="KW-0472">Membrane</keyword>
<dbReference type="RefSeq" id="WP_059206189.1">
    <property type="nucleotide sequence ID" value="NZ_KQ948659.1"/>
</dbReference>
<dbReference type="Pfam" id="PF05270">
    <property type="entry name" value="AbfB"/>
    <property type="match status" value="1"/>
</dbReference>
<dbReference type="CDD" id="cd23399">
    <property type="entry name" value="beta-trefoil_ABD_ABFB"/>
    <property type="match status" value="1"/>
</dbReference>
<sequence>MPEDKSRPPQDRPWENGWTLDTTRTPGTRRLYLAGALAVATIVACVAAIAATDNETGGSSKTARDEGSGLISFSSQPPAPTTPPPGDSGLSSVSPTPRGPRQQGAEPTATVTATPKPPKPTASKGSSSKPHPSVTYRSVRSVNYPARYWHVDDGYVGLDSVSGSESREDSTFTLVKGLANSSCYSFTTHDGKYLRHRDFVLRADRNDGSSLFRQDATFCPRDASYSGAKMLESVNYPGYFLRHQNFVVRLERFEYSSQYLADSSFQLVGALS</sequence>
<dbReference type="Proteomes" id="UP000053669">
    <property type="component" value="Unassembled WGS sequence"/>
</dbReference>
<dbReference type="GO" id="GO:0046373">
    <property type="term" value="P:L-arabinose metabolic process"/>
    <property type="evidence" value="ECO:0007669"/>
    <property type="project" value="InterPro"/>
</dbReference>
<protein>
    <submittedName>
        <fullName evidence="4">Alpha-L-arabinofuranosidase</fullName>
    </submittedName>
</protein>
<proteinExistence type="predicted"/>
<feature type="transmembrane region" description="Helical" evidence="2">
    <location>
        <begin position="31"/>
        <end position="51"/>
    </location>
</feature>
<dbReference type="SUPFAM" id="SSF110221">
    <property type="entry name" value="AbfB domain"/>
    <property type="match status" value="1"/>
</dbReference>
<dbReference type="AlphaFoldDB" id="A0A101SCL5"/>
<dbReference type="STRING" id="58343.AQJ46_15870"/>
<evidence type="ECO:0000313" key="5">
    <source>
        <dbReference type="Proteomes" id="UP000053669"/>
    </source>
</evidence>
<dbReference type="EMBL" id="LMWU01000016">
    <property type="protein sequence ID" value="KUN71117.1"/>
    <property type="molecule type" value="Genomic_DNA"/>
</dbReference>